<evidence type="ECO:0000313" key="7">
    <source>
        <dbReference type="Proteomes" id="UP001216674"/>
    </source>
</evidence>
<comment type="caution">
    <text evidence="4">Lacks conserved residue(s) required for the propagation of feature annotation.</text>
</comment>
<feature type="active site" description="Nucleophile" evidence="4">
    <location>
        <position position="53"/>
    </location>
</feature>
<dbReference type="Pfam" id="PF01734">
    <property type="entry name" value="Patatin"/>
    <property type="match status" value="1"/>
</dbReference>
<dbReference type="EMBL" id="JARJLM010000380">
    <property type="protein sequence ID" value="MDF3835724.1"/>
    <property type="molecule type" value="Genomic_DNA"/>
</dbReference>
<accession>A0ABT6ASX0</accession>
<proteinExistence type="predicted"/>
<feature type="short sequence motif" description="DGA/G" evidence="4">
    <location>
        <begin position="212"/>
        <end position="214"/>
    </location>
</feature>
<dbReference type="Proteomes" id="UP001216674">
    <property type="component" value="Unassembled WGS sequence"/>
</dbReference>
<comment type="caution">
    <text evidence="6">The sequence shown here is derived from an EMBL/GenBank/DDBJ whole genome shotgun (WGS) entry which is preliminary data.</text>
</comment>
<keyword evidence="7" id="KW-1185">Reference proteome</keyword>
<organism evidence="6 7">
    <name type="scientific">Cupriavidus basilensis</name>
    <dbReference type="NCBI Taxonomy" id="68895"/>
    <lineage>
        <taxon>Bacteria</taxon>
        <taxon>Pseudomonadati</taxon>
        <taxon>Pseudomonadota</taxon>
        <taxon>Betaproteobacteria</taxon>
        <taxon>Burkholderiales</taxon>
        <taxon>Burkholderiaceae</taxon>
        <taxon>Cupriavidus</taxon>
    </lineage>
</organism>
<keyword evidence="1 4" id="KW-0378">Hydrolase</keyword>
<feature type="short sequence motif" description="GXGXXG" evidence="4">
    <location>
        <begin position="23"/>
        <end position="28"/>
    </location>
</feature>
<keyword evidence="2 4" id="KW-0442">Lipid degradation</keyword>
<dbReference type="PANTHER" id="PTHR14226">
    <property type="entry name" value="NEUROPATHY TARGET ESTERASE/SWISS CHEESE D.MELANOGASTER"/>
    <property type="match status" value="1"/>
</dbReference>
<evidence type="ECO:0000256" key="3">
    <source>
        <dbReference type="ARBA" id="ARBA00023098"/>
    </source>
</evidence>
<dbReference type="InterPro" id="IPR002641">
    <property type="entry name" value="PNPLA_dom"/>
</dbReference>
<dbReference type="Gene3D" id="3.40.1090.10">
    <property type="entry name" value="Cytosolic phospholipase A2 catalytic domain"/>
    <property type="match status" value="2"/>
</dbReference>
<feature type="domain" description="PNPLA" evidence="5">
    <location>
        <begin position="19"/>
        <end position="225"/>
    </location>
</feature>
<evidence type="ECO:0000256" key="1">
    <source>
        <dbReference type="ARBA" id="ARBA00022801"/>
    </source>
</evidence>
<dbReference type="InterPro" id="IPR050301">
    <property type="entry name" value="NTE"/>
</dbReference>
<sequence length="355" mass="39817">MAGKNRKQTGNGEQKPIALALQGGGMHGAFTWGVLDRLLEDGRFAIEGVSATSAGAMNAVVLAYGLLQGGHDLHNRHNRARQALHEFWLAIAQSAERYSPFRWMPWLKGTHSFGLNHSPLYAMADIVLRILSPYQFNPNNMNPLRDVLEKQVDFAALRKHCPIQLYLCATNVETSRIRIFSHEDICVEAVLASACLPTLFQAVSIDGEHYWDGGYAGNPAIFPLIYQCSTRDVVIVHINPIVRRGVPTTAADILNRVNEVSFNSSLMREMRAIAFVTSLIQQGKVGRGEMKEMLIHSIRSDEKMSALDVSSKYNADWDFLCDLRDKGRAEAEIWIKENYENVGQRSSIDIRKEFL</sequence>
<gene>
    <name evidence="6" type="ORF">P3W85_22645</name>
</gene>
<evidence type="ECO:0000259" key="5">
    <source>
        <dbReference type="PROSITE" id="PS51635"/>
    </source>
</evidence>
<dbReference type="PANTHER" id="PTHR14226:SF78">
    <property type="entry name" value="SLR0060 PROTEIN"/>
    <property type="match status" value="1"/>
</dbReference>
<dbReference type="RefSeq" id="WP_276266429.1">
    <property type="nucleotide sequence ID" value="NZ_JARJLM010000380.1"/>
</dbReference>
<evidence type="ECO:0000256" key="4">
    <source>
        <dbReference type="PROSITE-ProRule" id="PRU01161"/>
    </source>
</evidence>
<dbReference type="PROSITE" id="PS51635">
    <property type="entry name" value="PNPLA"/>
    <property type="match status" value="1"/>
</dbReference>
<keyword evidence="3 4" id="KW-0443">Lipid metabolism</keyword>
<evidence type="ECO:0000256" key="2">
    <source>
        <dbReference type="ARBA" id="ARBA00022963"/>
    </source>
</evidence>
<protein>
    <submittedName>
        <fullName evidence="6">Patatin-like phospholipase family protein</fullName>
    </submittedName>
</protein>
<dbReference type="InterPro" id="IPR016035">
    <property type="entry name" value="Acyl_Trfase/lysoPLipase"/>
</dbReference>
<reference evidence="6 7" key="1">
    <citation type="submission" date="2023-03" db="EMBL/GenBank/DDBJ databases">
        <title>Draft assemblies of triclosan tolerant bacteria isolated from returned activated sludge.</title>
        <authorList>
            <person name="Van Hamelsveld S."/>
        </authorList>
    </citation>
    <scope>NUCLEOTIDE SEQUENCE [LARGE SCALE GENOMIC DNA]</scope>
    <source>
        <strain evidence="6 7">GW210010_S58</strain>
    </source>
</reference>
<name>A0ABT6ASX0_9BURK</name>
<feature type="active site" description="Proton acceptor" evidence="4">
    <location>
        <position position="212"/>
    </location>
</feature>
<dbReference type="SUPFAM" id="SSF52151">
    <property type="entry name" value="FabD/lysophospholipase-like"/>
    <property type="match status" value="1"/>
</dbReference>
<evidence type="ECO:0000313" key="6">
    <source>
        <dbReference type="EMBL" id="MDF3835724.1"/>
    </source>
</evidence>